<evidence type="ECO:0000259" key="2">
    <source>
        <dbReference type="Pfam" id="PF19077"/>
    </source>
</evidence>
<dbReference type="AlphaFoldDB" id="A0A1N6G1L4"/>
<dbReference type="InterPro" id="IPR048051">
    <property type="entry name" value="BapA-like_prefix-like"/>
</dbReference>
<dbReference type="Pfam" id="PF17936">
    <property type="entry name" value="Big_6"/>
    <property type="match status" value="2"/>
</dbReference>
<feature type="domain" description="Bacterial Ig-like" evidence="2">
    <location>
        <begin position="465"/>
        <end position="555"/>
    </location>
</feature>
<evidence type="ECO:0000313" key="4">
    <source>
        <dbReference type="EMBL" id="SIO01466.1"/>
    </source>
</evidence>
<feature type="domain" description="Bacterial Ig" evidence="1">
    <location>
        <begin position="772"/>
        <end position="838"/>
    </location>
</feature>
<evidence type="ECO:0000259" key="1">
    <source>
        <dbReference type="Pfam" id="PF17936"/>
    </source>
</evidence>
<dbReference type="EMBL" id="FSRL01000001">
    <property type="protein sequence ID" value="SIO01466.1"/>
    <property type="molecule type" value="Genomic_DNA"/>
</dbReference>
<organism evidence="4 5">
    <name type="scientific">Vannielia litorea</name>
    <dbReference type="NCBI Taxonomy" id="1217970"/>
    <lineage>
        <taxon>Bacteria</taxon>
        <taxon>Pseudomonadati</taxon>
        <taxon>Pseudomonadota</taxon>
        <taxon>Alphaproteobacteria</taxon>
        <taxon>Rhodobacterales</taxon>
        <taxon>Paracoccaceae</taxon>
        <taxon>Vannielia</taxon>
    </lineage>
</organism>
<gene>
    <name evidence="4" type="ORF">SAMN05444002_2134</name>
</gene>
<sequence>MQAIEFVVRDSAGNVSNGIFGSEGVGSRLSVGDGQQVSLHLGQADVAGYTREGDDLLVELADGSKIRLAGYFDGENMLYISKGGELTLVELTQGADDELYALYQPEASWGKWSPADDLIHYDEPEVMAAQFDTGLLGLGGMGGGGGLAALVGGGALIGGGAGGGGGGGGPSWDVTVDPGEWVLGGDDDPDPSFVVSGTGVPGEEVTVVTGEVSQVVTVGEDGGWEVVFTGETLPEDGSYVVEVTTPDQGGSDVVLTGPSVLIDTVAPEVSFTSGVVSTGDFFNGEGHAGGVTVTGTSEPGAVLVVTLGGVSTELTVGDSGTWEVTFGPDAAPEGEYEAEITVRAVDAIGNSATYGDVLVVDTLGAVAFDDLAFGGDYIINGAEAGGSIAFTGTTQPGSSVIVTMNGADYPASVAADGAWSVSFPAGTFEGEYELTLVATATDSHGNVSSASGSWAVDTVTSVTLDAGFAGADGVVNADDRDGGLTLSGTTQPGNTVEVQIGQAVHGASVAADGSWSLVLAPGQIAEGAYTSAITVTARDAAGNLATVADSLVVDTLGFVEFSGQPVTTDDIVNAVEAGQAISLTGTTLPGSSVSITMNGRDYPAVVDGAGNWVVSFPPSSFPAGEYDMSVSATAVSPAGNRSSAATSVEVDTQGWVAISDAPVTADDVVNAVEAGNGITLTGTTEPGSTVMVKLGNASLPAVVAADGSWSATFAAGQIAPGTYDAPVLVTATDRAGNLSTATDVLRIDTETAVTVDTRVEGDGIINAEEALNGFVLTGTGEPGATVQVTFAGVTRPAMVAGNGAWQVSFLPGDIPAGETVADVSVVSTDLAGNQAQAAGSIEVDRLISLTLDGPIAVDDIVNAVEYGAGIRLSGTVEPGSSVIVSLAGVTQQATVAGDGTWTATFAPGAVPDGDYSAAISAVATDAAGNRASISDSVRIDTHVEPLTIATVAGDDIVNAREQAEGVRFTGTVEPGSSVIVSFEGATHAAAVDAAGSWTAVFAAGEIPAGEYAATATVMATDHAGNTRTETTVVSVDTQNPDAPVILSFRQGGTGVREIGTAMNDDITEVQKVDASGNVSAVSYELEIDDEYGELIFDFNEAIPTGSHLVVTSTDAAGNQAGTLFVMEEPGNSLVNLANPGLGQFDIQAVDLQFASEAEITITPEQLSALSGFTNELTIHGGFDDIVRAEGAVATGQSRTIEGQSYDVYTLGEGTLVIDHDIQVNPSLV</sequence>
<dbReference type="Pfam" id="PF19077">
    <property type="entry name" value="Big_13"/>
    <property type="match status" value="5"/>
</dbReference>
<evidence type="ECO:0000259" key="3">
    <source>
        <dbReference type="Pfam" id="PF22783"/>
    </source>
</evidence>
<protein>
    <recommendedName>
        <fullName evidence="6">Ig-like domain (Group 3)</fullName>
    </recommendedName>
</protein>
<dbReference type="Pfam" id="PF22783">
    <property type="entry name" value="BapA_N"/>
    <property type="match status" value="1"/>
</dbReference>
<dbReference type="NCBIfam" id="NF033677">
    <property type="entry name" value="biofilm_BapA_N"/>
    <property type="match status" value="1"/>
</dbReference>
<feature type="domain" description="Bacterial Ig" evidence="1">
    <location>
        <begin position="674"/>
        <end position="745"/>
    </location>
</feature>
<reference evidence="5" key="1">
    <citation type="submission" date="2016-11" db="EMBL/GenBank/DDBJ databases">
        <authorList>
            <person name="Varghese N."/>
            <person name="Submissions S."/>
        </authorList>
    </citation>
    <scope>NUCLEOTIDE SEQUENCE [LARGE SCALE GENOMIC DNA]</scope>
    <source>
        <strain evidence="5">DSM 29440</strain>
    </source>
</reference>
<feature type="domain" description="Bacterial Ig-like" evidence="2">
    <location>
        <begin position="583"/>
        <end position="652"/>
    </location>
</feature>
<dbReference type="Proteomes" id="UP000184932">
    <property type="component" value="Unassembled WGS sequence"/>
</dbReference>
<dbReference type="InterPro" id="IPR041498">
    <property type="entry name" value="Big_6"/>
</dbReference>
<keyword evidence="5" id="KW-1185">Reference proteome</keyword>
<feature type="domain" description="Bacterial Ig-like" evidence="2">
    <location>
        <begin position="967"/>
        <end position="1037"/>
    </location>
</feature>
<dbReference type="InterPro" id="IPR044016">
    <property type="entry name" value="Big_13"/>
</dbReference>
<dbReference type="InterPro" id="IPR013783">
    <property type="entry name" value="Ig-like_fold"/>
</dbReference>
<accession>A0A1N6G1L4</accession>
<feature type="domain" description="Bacterial Ig-like" evidence="2">
    <location>
        <begin position="389"/>
        <end position="458"/>
    </location>
</feature>
<feature type="domain" description="Bacterial Ig-like" evidence="2">
    <location>
        <begin position="877"/>
        <end position="941"/>
    </location>
</feature>
<proteinExistence type="predicted"/>
<evidence type="ECO:0000313" key="5">
    <source>
        <dbReference type="Proteomes" id="UP000184932"/>
    </source>
</evidence>
<dbReference type="Gene3D" id="2.60.40.10">
    <property type="entry name" value="Immunoglobulins"/>
    <property type="match status" value="9"/>
</dbReference>
<name>A0A1N6G1L4_9RHOB</name>
<feature type="domain" description="Biofilm-associated protein BapA-like prefix-like" evidence="3">
    <location>
        <begin position="35"/>
        <end position="76"/>
    </location>
</feature>
<dbReference type="NCBIfam" id="NF033510">
    <property type="entry name" value="Ca_tandemer"/>
    <property type="match status" value="8"/>
</dbReference>
<dbReference type="STRING" id="1217970.SAMN05444002_2134"/>
<evidence type="ECO:0008006" key="6">
    <source>
        <dbReference type="Google" id="ProtNLM"/>
    </source>
</evidence>